<evidence type="ECO:0000256" key="1">
    <source>
        <dbReference type="SAM" id="Phobius"/>
    </source>
</evidence>
<protein>
    <submittedName>
        <fullName evidence="2">Uncharacterized protein</fullName>
    </submittedName>
</protein>
<gene>
    <name evidence="2" type="ORF">WN51_02208</name>
</gene>
<dbReference type="EMBL" id="KQ435851">
    <property type="protein sequence ID" value="KOX70784.1"/>
    <property type="molecule type" value="Genomic_DNA"/>
</dbReference>
<keyword evidence="3" id="KW-1185">Reference proteome</keyword>
<keyword evidence="1" id="KW-0812">Transmembrane</keyword>
<evidence type="ECO:0000313" key="2">
    <source>
        <dbReference type="EMBL" id="KOX70784.1"/>
    </source>
</evidence>
<sequence length="69" mass="8298">MVCVPCVAIPILLIIWRFLIQPLFIKWWQFRKKQKELTNKEQPPQLVKECKNGICTLSWTKNQENEKLD</sequence>
<name>A0A0N0BDQ7_9HYME</name>
<dbReference type="AlphaFoldDB" id="A0A0N0BDQ7"/>
<proteinExistence type="predicted"/>
<dbReference type="InterPro" id="IPR026776">
    <property type="entry name" value="UPF0729_C18orf32-like"/>
</dbReference>
<evidence type="ECO:0000313" key="3">
    <source>
        <dbReference type="Proteomes" id="UP000053105"/>
    </source>
</evidence>
<reference evidence="2 3" key="1">
    <citation type="submission" date="2015-07" db="EMBL/GenBank/DDBJ databases">
        <title>The genome of Melipona quadrifasciata.</title>
        <authorList>
            <person name="Pan H."/>
            <person name="Kapheim K."/>
        </authorList>
    </citation>
    <scope>NUCLEOTIDE SEQUENCE [LARGE SCALE GENOMIC DNA]</scope>
    <source>
        <strain evidence="2">0111107301</strain>
        <tissue evidence="2">Whole body</tissue>
    </source>
</reference>
<dbReference type="Proteomes" id="UP000053105">
    <property type="component" value="Unassembled WGS sequence"/>
</dbReference>
<dbReference type="OrthoDB" id="10062823at2759"/>
<keyword evidence="1" id="KW-0472">Membrane</keyword>
<dbReference type="Pfam" id="PF14975">
    <property type="entry name" value="DUF4512"/>
    <property type="match status" value="1"/>
</dbReference>
<keyword evidence="1" id="KW-1133">Transmembrane helix</keyword>
<accession>A0A0N0BDQ7</accession>
<feature type="transmembrane region" description="Helical" evidence="1">
    <location>
        <begin position="6"/>
        <end position="25"/>
    </location>
</feature>
<organism evidence="2 3">
    <name type="scientific">Melipona quadrifasciata</name>
    <dbReference type="NCBI Taxonomy" id="166423"/>
    <lineage>
        <taxon>Eukaryota</taxon>
        <taxon>Metazoa</taxon>
        <taxon>Ecdysozoa</taxon>
        <taxon>Arthropoda</taxon>
        <taxon>Hexapoda</taxon>
        <taxon>Insecta</taxon>
        <taxon>Pterygota</taxon>
        <taxon>Neoptera</taxon>
        <taxon>Endopterygota</taxon>
        <taxon>Hymenoptera</taxon>
        <taxon>Apocrita</taxon>
        <taxon>Aculeata</taxon>
        <taxon>Apoidea</taxon>
        <taxon>Anthophila</taxon>
        <taxon>Apidae</taxon>
        <taxon>Melipona</taxon>
    </lineage>
</organism>